<protein>
    <submittedName>
        <fullName evidence="3">MatT protein</fullName>
    </submittedName>
</protein>
<evidence type="ECO:0000256" key="1">
    <source>
        <dbReference type="SAM" id="Phobius"/>
    </source>
</evidence>
<proteinExistence type="predicted"/>
<feature type="chain" id="PRO_5003051503" evidence="2">
    <location>
        <begin position="18"/>
        <end position="795"/>
    </location>
</feature>
<evidence type="ECO:0000256" key="2">
    <source>
        <dbReference type="SAM" id="SignalP"/>
    </source>
</evidence>
<keyword evidence="1" id="KW-0472">Membrane</keyword>
<feature type="signal peptide" evidence="2">
    <location>
        <begin position="1"/>
        <end position="17"/>
    </location>
</feature>
<keyword evidence="2" id="KW-0732">Signal</keyword>
<organism evidence="3">
    <name type="scientific">Dictyostelium discoideum</name>
    <name type="common">Social amoeba</name>
    <dbReference type="NCBI Taxonomy" id="44689"/>
    <lineage>
        <taxon>Eukaryota</taxon>
        <taxon>Amoebozoa</taxon>
        <taxon>Evosea</taxon>
        <taxon>Eumycetozoa</taxon>
        <taxon>Dictyostelia</taxon>
        <taxon>Dictyosteliales</taxon>
        <taxon>Dictyosteliaceae</taxon>
        <taxon>Dictyostelium</taxon>
    </lineage>
</organism>
<dbReference type="AlphaFoldDB" id="D3UFE1"/>
<sequence length="795" mass="91997">MKFFLLFFFVFFETFYSLPLFSSFPSTPILNYDDSSISILLKCSAPMYITIGDSFKPISNFSADQIIKWFSFNNPVQIITNHSMVIYPETLTITDFDLSFKIQTPQNSSYFIILVEENYFFDSNKKSVPYSSPLIISRDATNYRTTEMQYNDLIIKKYSQTTVKSWEEKNIDISFKDSSIQTHDSNPVLGITFSVPSSGIGKMVLNGLKINKDGFEYILDTIIISVSKKDPIYQIPIKLIDKLNVFQEFTSKTSTLNPSPGDPNISSRDELYTDILYIKSGSLICLEYPTMFSNFVYNDIMTLENSESWSFKFRKNNNFNELDEYIWNKHNGFWQKIPLLNRGFGCQFDDLRNLFCPYCENVYHRLSKTEYVYNLFHLGNTSYITDFGLDASIQFSKKANTFYYKNENENYLGNNLLSINLNLSRETYDIINNNYLLVPIEKEKDSTFYIWQKEILNGCNGINITYSDFYNQASCQLPQYSCSNIHYFRDTQDLTQTINNNFNYLIGNSRSSINYLNQNLLSIERLQTKLDLSVSIYLTSLPILQPSIDQISFSVNQDDLSLIVINFSFINNGSLNGDYSINISCNDTTNSLFDSGIIEMNNTKEFSLKFPKSITKSTKYYECNANVLMNNQPYWTKFGKEIDSKIYFQVIPKQIEEKCDLQFSNNSIVLTREKGYLQNENVVFLISVDNNIELIDWFKINMDCLGSNSFSKLVQIPTDYSKSIQISMKSNKSNPKCTISVESFQIDCNYSILNYTFDYKNILTDKNQDATISLSSSLLINISLLLYPLIIYLLI</sequence>
<evidence type="ECO:0000313" key="3">
    <source>
        <dbReference type="EMBL" id="CBA34790.2"/>
    </source>
</evidence>
<gene>
    <name evidence="3" type="primary">matT</name>
</gene>
<feature type="transmembrane region" description="Helical" evidence="1">
    <location>
        <begin position="772"/>
        <end position="794"/>
    </location>
</feature>
<keyword evidence="1" id="KW-0812">Transmembrane</keyword>
<keyword evidence="1" id="KW-1133">Transmembrane helix</keyword>
<reference evidence="3" key="1">
    <citation type="journal article" date="2010" name="Science">
        <title>Sex determination in the social amoeba Dictyostelium discoideum.</title>
        <authorList>
            <person name="Bloomfield G."/>
            <person name="Skelton J."/>
            <person name="Ivens A."/>
            <person name="Tanaka Y."/>
            <person name="Kay R.R."/>
        </authorList>
    </citation>
    <scope>NUCLEOTIDE SEQUENCE</scope>
    <source>
        <strain evidence="3">AC4</strain>
    </source>
</reference>
<name>D3UFE1_DICDI</name>
<accession>D3UFE1</accession>
<dbReference type="EMBL" id="FN543120">
    <property type="protein sequence ID" value="CBA34790.2"/>
    <property type="molecule type" value="Genomic_DNA"/>
</dbReference>